<dbReference type="Pfam" id="PF00171">
    <property type="entry name" value="Aldedh"/>
    <property type="match status" value="1"/>
</dbReference>
<comment type="similarity">
    <text evidence="1 4">Belongs to the aldehyde dehydrogenase family.</text>
</comment>
<proteinExistence type="inferred from homology"/>
<dbReference type="InterPro" id="IPR016163">
    <property type="entry name" value="Ald_DH_C"/>
</dbReference>
<dbReference type="FunFam" id="3.40.309.10:FF:000012">
    <property type="entry name" value="Betaine aldehyde dehydrogenase"/>
    <property type="match status" value="1"/>
</dbReference>
<dbReference type="AlphaFoldDB" id="A0A396SG36"/>
<dbReference type="OrthoDB" id="9762913at2"/>
<evidence type="ECO:0000259" key="5">
    <source>
        <dbReference type="Pfam" id="PF00171"/>
    </source>
</evidence>
<feature type="domain" description="Aldehyde dehydrogenase" evidence="5">
    <location>
        <begin position="28"/>
        <end position="493"/>
    </location>
</feature>
<reference evidence="6 7" key="1">
    <citation type="submission" date="2018-08" db="EMBL/GenBank/DDBJ databases">
        <title>Lysinibacillus sp. YLB-03 draft genome sequence.</title>
        <authorList>
            <person name="Yu L."/>
        </authorList>
    </citation>
    <scope>NUCLEOTIDE SEQUENCE [LARGE SCALE GENOMIC DNA]</scope>
    <source>
        <strain evidence="6 7">YLB-03</strain>
    </source>
</reference>
<dbReference type="InterPro" id="IPR029510">
    <property type="entry name" value="Ald_DH_CS_GLU"/>
</dbReference>
<dbReference type="SUPFAM" id="SSF53720">
    <property type="entry name" value="ALDH-like"/>
    <property type="match status" value="1"/>
</dbReference>
<protein>
    <submittedName>
        <fullName evidence="6">Aldehyde dehydrogenase family protein</fullName>
    </submittedName>
</protein>
<comment type="caution">
    <text evidence="6">The sequence shown here is derived from an EMBL/GenBank/DDBJ whole genome shotgun (WGS) entry which is preliminary data.</text>
</comment>
<gene>
    <name evidence="6" type="ORF">D1B33_07720</name>
</gene>
<organism evidence="6 7">
    <name type="scientific">Ureibacillus yapensis</name>
    <dbReference type="NCBI Taxonomy" id="2304605"/>
    <lineage>
        <taxon>Bacteria</taxon>
        <taxon>Bacillati</taxon>
        <taxon>Bacillota</taxon>
        <taxon>Bacilli</taxon>
        <taxon>Bacillales</taxon>
        <taxon>Caryophanaceae</taxon>
        <taxon>Ureibacillus</taxon>
    </lineage>
</organism>
<dbReference type="PROSITE" id="PS00070">
    <property type="entry name" value="ALDEHYDE_DEHYDR_CYS"/>
    <property type="match status" value="1"/>
</dbReference>
<dbReference type="Gene3D" id="3.40.605.10">
    <property type="entry name" value="Aldehyde Dehydrogenase, Chain A, domain 1"/>
    <property type="match status" value="1"/>
</dbReference>
<dbReference type="Gene3D" id="3.40.309.10">
    <property type="entry name" value="Aldehyde Dehydrogenase, Chain A, domain 2"/>
    <property type="match status" value="1"/>
</dbReference>
<evidence type="ECO:0000313" key="7">
    <source>
        <dbReference type="Proteomes" id="UP000265692"/>
    </source>
</evidence>
<evidence type="ECO:0000256" key="2">
    <source>
        <dbReference type="ARBA" id="ARBA00023002"/>
    </source>
</evidence>
<dbReference type="FunFam" id="3.40.605.10:FF:000007">
    <property type="entry name" value="NAD/NADP-dependent betaine aldehyde dehydrogenase"/>
    <property type="match status" value="1"/>
</dbReference>
<dbReference type="RefSeq" id="WP_118875815.1">
    <property type="nucleotide sequence ID" value="NZ_QWEI01000003.1"/>
</dbReference>
<dbReference type="Proteomes" id="UP000265692">
    <property type="component" value="Unassembled WGS sequence"/>
</dbReference>
<dbReference type="EMBL" id="QWEI01000003">
    <property type="protein sequence ID" value="RHW37426.1"/>
    <property type="molecule type" value="Genomic_DNA"/>
</dbReference>
<sequence length="498" mass="53454">MVNTTLSINGKVQDFLSGTKEMFIDGKWVPAANGKVYESINPTTNDVLAKIYEGDEEDVDLAVHAARRAFEGGWKKTAPRERARLLNKLADLIEENLEVITQLDSLDYGGTQAVAGAFAQNAAHHVRYYAGWATKLYGDTVELSGGGNIHAYTKREPLGVCGQITSWNFPALGACWKIAAPLAAGNTVVLKPSQQTSLSTLYIGKLVEEAGFPPGVVNIVTGSGGKLGEAITSHPDIDKIGFTGSTVVGKRIMEKASNTLKKITLELGGKSPNIIFADADLSKAVPGAITAILMNTGQVCAAGSRLYIERAVYDEVKEKLVEIAESFVLGDPLDPNSHMGPLVSESQVETVERYVELAKKDGANILTGGKRPDDEELAKGNFYLPTIIEGLDENCQAVYEEIFGPVLCIIPFDSIEEVIERANATEYGLASGVWTTNLQTAHTMIESLNAGSVWVNEYYLTDDNIPLTGFKQSGIGSEMGLAGIEAYTKIKSVAIKLG</sequence>
<evidence type="ECO:0000256" key="4">
    <source>
        <dbReference type="RuleBase" id="RU003345"/>
    </source>
</evidence>
<dbReference type="InterPro" id="IPR016162">
    <property type="entry name" value="Ald_DH_N"/>
</dbReference>
<dbReference type="InterPro" id="IPR016161">
    <property type="entry name" value="Ald_DH/histidinol_DH"/>
</dbReference>
<dbReference type="InterPro" id="IPR016160">
    <property type="entry name" value="Ald_DH_CS_CYS"/>
</dbReference>
<accession>A0A396SG36</accession>
<dbReference type="InterPro" id="IPR015590">
    <property type="entry name" value="Aldehyde_DH_dom"/>
</dbReference>
<keyword evidence="2 4" id="KW-0560">Oxidoreductase</keyword>
<evidence type="ECO:0000256" key="3">
    <source>
        <dbReference type="PROSITE-ProRule" id="PRU10007"/>
    </source>
</evidence>
<name>A0A396SG36_9BACL</name>
<dbReference type="PANTHER" id="PTHR11699">
    <property type="entry name" value="ALDEHYDE DEHYDROGENASE-RELATED"/>
    <property type="match status" value="1"/>
</dbReference>
<feature type="active site" evidence="3">
    <location>
        <position position="266"/>
    </location>
</feature>
<dbReference type="PROSITE" id="PS00687">
    <property type="entry name" value="ALDEHYDE_DEHYDR_GLU"/>
    <property type="match status" value="1"/>
</dbReference>
<evidence type="ECO:0000256" key="1">
    <source>
        <dbReference type="ARBA" id="ARBA00009986"/>
    </source>
</evidence>
<keyword evidence="7" id="KW-1185">Reference proteome</keyword>
<evidence type="ECO:0000313" key="6">
    <source>
        <dbReference type="EMBL" id="RHW37426.1"/>
    </source>
</evidence>
<dbReference type="GO" id="GO:0016620">
    <property type="term" value="F:oxidoreductase activity, acting on the aldehyde or oxo group of donors, NAD or NADP as acceptor"/>
    <property type="evidence" value="ECO:0007669"/>
    <property type="project" value="InterPro"/>
</dbReference>